<evidence type="ECO:0000256" key="2">
    <source>
        <dbReference type="ARBA" id="ARBA00022475"/>
    </source>
</evidence>
<evidence type="ECO:0000256" key="6">
    <source>
        <dbReference type="SAM" id="Phobius"/>
    </source>
</evidence>
<feature type="transmembrane region" description="Helical" evidence="6">
    <location>
        <begin position="185"/>
        <end position="206"/>
    </location>
</feature>
<dbReference type="EMBL" id="JAAGLI010001231">
    <property type="protein sequence ID" value="NEA29724.1"/>
    <property type="molecule type" value="Genomic_DNA"/>
</dbReference>
<dbReference type="AlphaFoldDB" id="A0A6L9R0N5"/>
<proteinExistence type="predicted"/>
<evidence type="ECO:0000256" key="5">
    <source>
        <dbReference type="ARBA" id="ARBA00023136"/>
    </source>
</evidence>
<feature type="transmembrane region" description="Helical" evidence="6">
    <location>
        <begin position="297"/>
        <end position="322"/>
    </location>
</feature>
<dbReference type="SUPFAM" id="SSF82866">
    <property type="entry name" value="Multidrug efflux transporter AcrB transmembrane domain"/>
    <property type="match status" value="1"/>
</dbReference>
<reference evidence="8 9" key="1">
    <citation type="submission" date="2020-01" db="EMBL/GenBank/DDBJ databases">
        <title>Insect and environment-associated Actinomycetes.</title>
        <authorList>
            <person name="Currrie C."/>
            <person name="Chevrette M."/>
            <person name="Carlson C."/>
            <person name="Stubbendieck R."/>
            <person name="Wendt-Pienkowski E."/>
        </authorList>
    </citation>
    <scope>NUCLEOTIDE SEQUENCE [LARGE SCALE GENOMIC DNA]</scope>
    <source>
        <strain evidence="8 9">SID10258</strain>
    </source>
</reference>
<keyword evidence="5 6" id="KW-0472">Membrane</keyword>
<dbReference type="InterPro" id="IPR050545">
    <property type="entry name" value="Mycobact_MmpL"/>
</dbReference>
<evidence type="ECO:0000256" key="4">
    <source>
        <dbReference type="ARBA" id="ARBA00022989"/>
    </source>
</evidence>
<feature type="domain" description="Membrane transport protein MMPL" evidence="7">
    <location>
        <begin position="89"/>
        <end position="330"/>
    </location>
</feature>
<evidence type="ECO:0000313" key="9">
    <source>
        <dbReference type="Proteomes" id="UP000475532"/>
    </source>
</evidence>
<protein>
    <submittedName>
        <fullName evidence="8">MMPL family transporter</fullName>
    </submittedName>
</protein>
<comment type="subcellular location">
    <subcellularLocation>
        <location evidence="1">Cell membrane</location>
        <topology evidence="1">Multi-pass membrane protein</topology>
    </subcellularLocation>
</comment>
<evidence type="ECO:0000256" key="3">
    <source>
        <dbReference type="ARBA" id="ARBA00022692"/>
    </source>
</evidence>
<feature type="non-terminal residue" evidence="8">
    <location>
        <position position="1"/>
    </location>
</feature>
<dbReference type="InterPro" id="IPR004869">
    <property type="entry name" value="MMPL_dom"/>
</dbReference>
<evidence type="ECO:0000256" key="1">
    <source>
        <dbReference type="ARBA" id="ARBA00004651"/>
    </source>
</evidence>
<keyword evidence="3 6" id="KW-0812">Transmembrane</keyword>
<feature type="transmembrane region" description="Helical" evidence="6">
    <location>
        <begin position="154"/>
        <end position="173"/>
    </location>
</feature>
<dbReference type="Gene3D" id="1.20.1640.10">
    <property type="entry name" value="Multidrug efflux transporter AcrB transmembrane domain"/>
    <property type="match status" value="1"/>
</dbReference>
<feature type="transmembrane region" description="Helical" evidence="6">
    <location>
        <begin position="218"/>
        <end position="242"/>
    </location>
</feature>
<keyword evidence="2" id="KW-1003">Cell membrane</keyword>
<name>A0A6L9R0N5_9ACTN</name>
<dbReference type="GO" id="GO:0005886">
    <property type="term" value="C:plasma membrane"/>
    <property type="evidence" value="ECO:0007669"/>
    <property type="project" value="UniProtKB-SubCell"/>
</dbReference>
<sequence>VGRHPWPWLLAASVLMLALAAPALGMRTWPSDASSEPTSNTVRQAYDLVADAYGPGANGPLVVAVDLEEADQGALPGLGERLARTDGVAAVAPPVVSPHRDAAVIMVTPEFGPQDERVTGLVDRIRADALPPGAEITGLTATYVDLSRMLSDRLWPVIGVVVATSFVMLMIVFRSLLAPLKAAAMNLLSIAAAYGVLTAVFQWGWGAELLGLPHSVPVSSFILLLLFAVLFGVSMDYEVFLLSRVREEWLRHGDARGSVTSGLAATGRVISSAALIMVAVFLGFAADPGLVIKQMGVGLAVAVALDATVVRLVLVPATMALLGRANWWLPRPLARVLPEIDLHGGAAPAPAAEREPEPSRA</sequence>
<dbReference type="Proteomes" id="UP000475532">
    <property type="component" value="Unassembled WGS sequence"/>
</dbReference>
<dbReference type="RefSeq" id="WP_163064400.1">
    <property type="nucleotide sequence ID" value="NZ_JAAGLI010001231.1"/>
</dbReference>
<organism evidence="8 9">
    <name type="scientific">Actinomadura bangladeshensis</name>
    <dbReference type="NCBI Taxonomy" id="453573"/>
    <lineage>
        <taxon>Bacteria</taxon>
        <taxon>Bacillati</taxon>
        <taxon>Actinomycetota</taxon>
        <taxon>Actinomycetes</taxon>
        <taxon>Streptosporangiales</taxon>
        <taxon>Thermomonosporaceae</taxon>
        <taxon>Actinomadura</taxon>
    </lineage>
</organism>
<keyword evidence="4 6" id="KW-1133">Transmembrane helix</keyword>
<evidence type="ECO:0000313" key="8">
    <source>
        <dbReference type="EMBL" id="NEA29724.1"/>
    </source>
</evidence>
<evidence type="ECO:0000259" key="7">
    <source>
        <dbReference type="Pfam" id="PF03176"/>
    </source>
</evidence>
<accession>A0A6L9R0N5</accession>
<dbReference type="PANTHER" id="PTHR33406">
    <property type="entry name" value="MEMBRANE PROTEIN MJ1562-RELATED"/>
    <property type="match status" value="1"/>
</dbReference>
<gene>
    <name evidence="8" type="ORF">G3I70_45565</name>
</gene>
<dbReference type="Pfam" id="PF03176">
    <property type="entry name" value="MMPL"/>
    <property type="match status" value="1"/>
</dbReference>
<feature type="transmembrane region" description="Helical" evidence="6">
    <location>
        <begin position="263"/>
        <end position="285"/>
    </location>
</feature>
<dbReference type="PANTHER" id="PTHR33406:SF13">
    <property type="entry name" value="MEMBRANE PROTEIN YDFJ"/>
    <property type="match status" value="1"/>
</dbReference>
<comment type="caution">
    <text evidence="8">The sequence shown here is derived from an EMBL/GenBank/DDBJ whole genome shotgun (WGS) entry which is preliminary data.</text>
</comment>